<keyword evidence="7" id="KW-1185">Reference proteome</keyword>
<evidence type="ECO:0000256" key="5">
    <source>
        <dbReference type="SAM" id="MobiDB-lite"/>
    </source>
</evidence>
<dbReference type="Pfam" id="PF13812">
    <property type="entry name" value="PPR_3"/>
    <property type="match status" value="2"/>
</dbReference>
<dbReference type="NCBIfam" id="TIGR00756">
    <property type="entry name" value="PPR"/>
    <property type="match status" value="5"/>
</dbReference>
<proteinExistence type="inferred from homology"/>
<reference evidence="6 7" key="3">
    <citation type="submission" date="2019-11" db="EMBL/GenBank/DDBJ databases">
        <title>A de novo genome assembly of a pear dwarfing rootstock.</title>
        <authorList>
            <person name="Wang F."/>
            <person name="Wang J."/>
            <person name="Li S."/>
            <person name="Zhang Y."/>
            <person name="Fang M."/>
            <person name="Ma L."/>
            <person name="Zhao Y."/>
            <person name="Jiang S."/>
        </authorList>
    </citation>
    <scope>NUCLEOTIDE SEQUENCE [LARGE SCALE GENOMIC DNA]</scope>
    <source>
        <strain evidence="6">S2</strain>
        <tissue evidence="6">Leaf</tissue>
    </source>
</reference>
<evidence type="ECO:0000256" key="1">
    <source>
        <dbReference type="ARBA" id="ARBA00007626"/>
    </source>
</evidence>
<keyword evidence="2" id="KW-0677">Repeat</keyword>
<evidence type="ECO:0000313" key="6">
    <source>
        <dbReference type="EMBL" id="KAB2624076.1"/>
    </source>
</evidence>
<dbReference type="EMBL" id="SMOL01000160">
    <property type="protein sequence ID" value="KAB2624076.1"/>
    <property type="molecule type" value="Genomic_DNA"/>
</dbReference>
<feature type="coiled-coil region" evidence="4">
    <location>
        <begin position="226"/>
        <end position="282"/>
    </location>
</feature>
<dbReference type="PANTHER" id="PTHR47936">
    <property type="entry name" value="PPR_LONG DOMAIN-CONTAINING PROTEIN"/>
    <property type="match status" value="1"/>
</dbReference>
<feature type="repeat" description="PPR" evidence="3">
    <location>
        <begin position="861"/>
        <end position="895"/>
    </location>
</feature>
<reference evidence="6 7" key="1">
    <citation type="submission" date="2019-09" db="EMBL/GenBank/DDBJ databases">
        <authorList>
            <person name="Ou C."/>
        </authorList>
    </citation>
    <scope>NUCLEOTIDE SEQUENCE [LARGE SCALE GENOMIC DNA]</scope>
    <source>
        <strain evidence="6">S2</strain>
        <tissue evidence="6">Leaf</tissue>
    </source>
</reference>
<feature type="repeat" description="PPR" evidence="3">
    <location>
        <begin position="650"/>
        <end position="684"/>
    </location>
</feature>
<sequence>MNSSSTLASSSFSTSSSLFQYKLIPSKPTQPSLLRFDPPHSHNSHNVPALKVTASSAAHYHRPLLPGNTHNNPSPILQTLKHYAKTAILIGVTAAVFTTKSSTLLAIAEPPPTLTEEAPTQVTDNENNQSSSPLSDFLGSNSEAIGALKSLLQQKLENGEDDEALKILQRLVEAQPSNTEWKFMMARVLSEMGENESARQVFEEILAANPLSFEALFENALLMDRCGEGEAVIKRLEDALQVAEEENKAKEARDVKLIMAQVQFLQKNVEGALNSYNELVKEDPKDFRPYFCRGMIYSLLDRNAEATEQFESSTSSSSIFLCGFASSIPNTILTTSRRRLLQHPRPSQPSHGQHHLCRSRGGGSKAADTIAASSHSDDVKPSTALSPPMSLASSAATSADWSSARVISSKNPHKFNFIASFKTNLFSSNLPTRSYSNLRVFNVNSTNFPVVELDIKLQKSQEECPAPSPDADDLNNLLCRLFQNPQTEDYAYEEYEKARKKAEFRPNKSTLEQLIRHLIRSKKWGLFTLVCEDFKNYNVVPDGYTCSRLVTSCIRARKFKMVRTLLDVFSEHGNDVAVPAFDSAMRGYNELHMFRSTISVFERMESDGIAANSGCYCRIMEAYLKKGDCRKVVELFEELKSRELDLAPFSTQIYGILCESLCKLGRPFEALETFRNVTKSGVPLDSSKIYSVLICSFASIREVEVAEELFEEGESKKMLKDPNPFLRMISMYVEEGLTEKTLGVVKAMKGANIRVSDNICCAVVSGFSRKNRLLTAVQVFEELVSMGCQPGQVTYASIINVYCRLGLHSKAEKVFEEMEEKGFGKCVVAYSSMVVMYGKTGRPRDAMRLVAKMKERGCKPNVWIYNSLMDMHGRDKNLRQVSRIWTEMKRRKIAPDKVSYTTIIGAYNKAGEYEMCMKYYHEFRVHGGVLDKALAGMMVGIFSKTGRIDELVKLLRDMKAEGTELDGRLYRSALKALTDSGLEMQCGVCFHAIIPSSQVMRRMCGSKDKPPSFAQNVALRGWKGLFKHYYCIDISVDSIIYNNKAFELTCTDTSNYDIRKDFATLGALCQAYPGFLHALFEVVFQVKQYPVDINVEFRVSESLLLMKLYSLSSGVVNHLLSDQMDFVRDQMDFVYMDEVQDLRASQIALFKSKFARSLVISKFTDQLADWNYNMDIGVLVFDEPSV</sequence>
<feature type="repeat" description="PPR" evidence="3">
    <location>
        <begin position="791"/>
        <end position="825"/>
    </location>
</feature>
<dbReference type="Gene3D" id="1.25.40.10">
    <property type="entry name" value="Tetratricopeptide repeat domain"/>
    <property type="match status" value="6"/>
</dbReference>
<dbReference type="OrthoDB" id="185373at2759"/>
<dbReference type="Pfam" id="PF14559">
    <property type="entry name" value="TPR_19"/>
    <property type="match status" value="1"/>
</dbReference>
<dbReference type="InterPro" id="IPR011990">
    <property type="entry name" value="TPR-like_helical_dom_sf"/>
</dbReference>
<dbReference type="GO" id="GO:0009507">
    <property type="term" value="C:chloroplast"/>
    <property type="evidence" value="ECO:0007669"/>
    <property type="project" value="TreeGrafter"/>
</dbReference>
<dbReference type="GO" id="GO:0010019">
    <property type="term" value="P:chloroplast-nucleus signaling pathway"/>
    <property type="evidence" value="ECO:0007669"/>
    <property type="project" value="TreeGrafter"/>
</dbReference>
<keyword evidence="4" id="KW-0175">Coiled coil</keyword>
<accession>A0A5N5H7V2</accession>
<dbReference type="PANTHER" id="PTHR47936:SF1">
    <property type="entry name" value="PENTATRICOPEPTIDE REPEAT-CONTAINING PROTEIN GUN1, CHLOROPLASTIC"/>
    <property type="match status" value="1"/>
</dbReference>
<comment type="caution">
    <text evidence="6">The sequence shown here is derived from an EMBL/GenBank/DDBJ whole genome shotgun (WGS) entry which is preliminary data.</text>
</comment>
<dbReference type="InterPro" id="IPR002885">
    <property type="entry name" value="PPR_rpt"/>
</dbReference>
<name>A0A5N5H7V2_9ROSA</name>
<dbReference type="AlphaFoldDB" id="A0A5N5H7V2"/>
<dbReference type="InterPro" id="IPR019734">
    <property type="entry name" value="TPR_rpt"/>
</dbReference>
<dbReference type="Pfam" id="PF01535">
    <property type="entry name" value="PPR"/>
    <property type="match status" value="5"/>
</dbReference>
<dbReference type="Proteomes" id="UP000327157">
    <property type="component" value="Chromosome 16"/>
</dbReference>
<feature type="region of interest" description="Disordered" evidence="5">
    <location>
        <begin position="340"/>
        <end position="389"/>
    </location>
</feature>
<reference evidence="7" key="2">
    <citation type="submission" date="2019-10" db="EMBL/GenBank/DDBJ databases">
        <title>A de novo genome assembly of a pear dwarfing rootstock.</title>
        <authorList>
            <person name="Wang F."/>
            <person name="Wang J."/>
            <person name="Li S."/>
            <person name="Zhang Y."/>
            <person name="Fang M."/>
            <person name="Ma L."/>
            <person name="Zhao Y."/>
            <person name="Jiang S."/>
        </authorList>
    </citation>
    <scope>NUCLEOTIDE SEQUENCE [LARGE SCALE GENOMIC DNA]</scope>
</reference>
<feature type="repeat" description="PPR" evidence="3">
    <location>
        <begin position="896"/>
        <end position="930"/>
    </location>
</feature>
<feature type="repeat" description="PPR" evidence="3">
    <location>
        <begin position="826"/>
        <end position="860"/>
    </location>
</feature>
<dbReference type="SMART" id="SM00028">
    <property type="entry name" value="TPR"/>
    <property type="match status" value="4"/>
</dbReference>
<feature type="compositionally biased region" description="Polar residues" evidence="5">
    <location>
        <begin position="121"/>
        <end position="135"/>
    </location>
</feature>
<evidence type="ECO:0000313" key="7">
    <source>
        <dbReference type="Proteomes" id="UP000327157"/>
    </source>
</evidence>
<evidence type="ECO:0000256" key="2">
    <source>
        <dbReference type="ARBA" id="ARBA00022737"/>
    </source>
</evidence>
<evidence type="ECO:0000256" key="4">
    <source>
        <dbReference type="SAM" id="Coils"/>
    </source>
</evidence>
<feature type="region of interest" description="Disordered" evidence="5">
    <location>
        <begin position="108"/>
        <end position="135"/>
    </location>
</feature>
<evidence type="ECO:0000256" key="3">
    <source>
        <dbReference type="PROSITE-ProRule" id="PRU00708"/>
    </source>
</evidence>
<dbReference type="SUPFAM" id="SSF48452">
    <property type="entry name" value="TPR-like"/>
    <property type="match status" value="1"/>
</dbReference>
<feature type="repeat" description="PPR" evidence="3">
    <location>
        <begin position="756"/>
        <end position="790"/>
    </location>
</feature>
<gene>
    <name evidence="6" type="ORF">D8674_015736</name>
</gene>
<comment type="similarity">
    <text evidence="1">Belongs to the PPR family. P subfamily.</text>
</comment>
<feature type="repeat" description="PPR" evidence="3">
    <location>
        <begin position="612"/>
        <end position="646"/>
    </location>
</feature>
<dbReference type="PROSITE" id="PS51375">
    <property type="entry name" value="PPR"/>
    <property type="match status" value="7"/>
</dbReference>
<protein>
    <submittedName>
        <fullName evidence="6">Pentatricopeptide repeat-containing protein</fullName>
    </submittedName>
</protein>
<organism evidence="6 7">
    <name type="scientific">Pyrus ussuriensis x Pyrus communis</name>
    <dbReference type="NCBI Taxonomy" id="2448454"/>
    <lineage>
        <taxon>Eukaryota</taxon>
        <taxon>Viridiplantae</taxon>
        <taxon>Streptophyta</taxon>
        <taxon>Embryophyta</taxon>
        <taxon>Tracheophyta</taxon>
        <taxon>Spermatophyta</taxon>
        <taxon>Magnoliopsida</taxon>
        <taxon>eudicotyledons</taxon>
        <taxon>Gunneridae</taxon>
        <taxon>Pentapetalae</taxon>
        <taxon>rosids</taxon>
        <taxon>fabids</taxon>
        <taxon>Rosales</taxon>
        <taxon>Rosaceae</taxon>
        <taxon>Amygdaloideae</taxon>
        <taxon>Maleae</taxon>
        <taxon>Pyrus</taxon>
    </lineage>
</organism>
<dbReference type="GO" id="GO:0031930">
    <property type="term" value="P:mitochondria-nucleus signaling pathway"/>
    <property type="evidence" value="ECO:0007669"/>
    <property type="project" value="TreeGrafter"/>
</dbReference>